<accession>A0A3A6Q4R1</accession>
<dbReference type="SUPFAM" id="SSF53187">
    <property type="entry name" value="Zn-dependent exopeptidases"/>
    <property type="match status" value="1"/>
</dbReference>
<dbReference type="PROSITE" id="PS51272">
    <property type="entry name" value="SLH"/>
    <property type="match status" value="1"/>
</dbReference>
<dbReference type="PANTHER" id="PTHR30404:SF0">
    <property type="entry name" value="N-ACETYLMURAMOYL-L-ALANINE AMIDASE AMIC"/>
    <property type="match status" value="1"/>
</dbReference>
<evidence type="ECO:0000313" key="4">
    <source>
        <dbReference type="Proteomes" id="UP000267798"/>
    </source>
</evidence>
<evidence type="ECO:0000259" key="2">
    <source>
        <dbReference type="PROSITE" id="PS51272"/>
    </source>
</evidence>
<dbReference type="PANTHER" id="PTHR30404">
    <property type="entry name" value="N-ACETYLMURAMOYL-L-ALANINE AMIDASE"/>
    <property type="match status" value="1"/>
</dbReference>
<dbReference type="RefSeq" id="WP_120106800.1">
    <property type="nucleotide sequence ID" value="NZ_QXQB01000001.1"/>
</dbReference>
<gene>
    <name evidence="3" type="ORF">D3P09_02190</name>
</gene>
<dbReference type="Proteomes" id="UP000267798">
    <property type="component" value="Unassembled WGS sequence"/>
</dbReference>
<name>A0A3A6Q4R1_9BACL</name>
<evidence type="ECO:0000313" key="3">
    <source>
        <dbReference type="EMBL" id="RJX40854.1"/>
    </source>
</evidence>
<dbReference type="Gene3D" id="3.40.630.40">
    <property type="entry name" value="Zn-dependent exopeptidases"/>
    <property type="match status" value="1"/>
</dbReference>
<comment type="caution">
    <text evidence="3">The sequence shown here is derived from an EMBL/GenBank/DDBJ whole genome shotgun (WGS) entry which is preliminary data.</text>
</comment>
<dbReference type="GO" id="GO:0009253">
    <property type="term" value="P:peptidoglycan catabolic process"/>
    <property type="evidence" value="ECO:0007669"/>
    <property type="project" value="InterPro"/>
</dbReference>
<dbReference type="GO" id="GO:0030288">
    <property type="term" value="C:outer membrane-bounded periplasmic space"/>
    <property type="evidence" value="ECO:0007669"/>
    <property type="project" value="TreeGrafter"/>
</dbReference>
<dbReference type="GO" id="GO:0008745">
    <property type="term" value="F:N-acetylmuramoyl-L-alanine amidase activity"/>
    <property type="evidence" value="ECO:0007669"/>
    <property type="project" value="InterPro"/>
</dbReference>
<dbReference type="AlphaFoldDB" id="A0A3A6Q4R1"/>
<dbReference type="OrthoDB" id="9763643at2"/>
<sequence length="484" mass="51279">MIQRIKINGVTCDVCEADSRVDDIYAAFGAKMTINQLAVATGADVAGNLPYAEYKIGGVPLGRNVVGGKQVSVDGPKTIARDSLFMLSDETMHIGRPPAGVTWSLQGSPPLLAGGVDVVDDGIKRDQLGKDIWANNAKHIRIAYGLKSPYELVIVRTRAEVTLKALAEIMKTLGCVVAINGDGGGSTTLYPADSGNGRKLGAALCIKGAAKLKLIGDQKPKLVIDPGHGGKDPGASGNGIVEKHMVLDISLYQYKRFKELGIKVALTRDSDITLDSNARAALVKDSGAEHCISNHVNSASSSTAAGVETIHSIYSDGKLATALMQAIADAGQPKRSTPVFSRKNEAGTNDYYFMHRLTGNVSTIISEYGFCSSPADAARLIENWKTYAEAVVKAYCQFEGHKYTPPAGTTQPPVTPEPKPPKTVEGFTDISGHWAEASVVKAIRAGILNGVAADRFAPDQPLTRAQAAVLLDRLGLLENGKEVK</sequence>
<keyword evidence="4" id="KW-1185">Reference proteome</keyword>
<keyword evidence="1" id="KW-0378">Hydrolase</keyword>
<dbReference type="CDD" id="cd02696">
    <property type="entry name" value="MurNAc-LAA"/>
    <property type="match status" value="1"/>
</dbReference>
<dbReference type="Pfam" id="PF01520">
    <property type="entry name" value="Amidase_3"/>
    <property type="match status" value="1"/>
</dbReference>
<dbReference type="Pfam" id="PF09992">
    <property type="entry name" value="NAGPA"/>
    <property type="match status" value="1"/>
</dbReference>
<dbReference type="InterPro" id="IPR001119">
    <property type="entry name" value="SLH_dom"/>
</dbReference>
<organism evidence="3 4">
    <name type="scientific">Paenibacillus pinisoli</name>
    <dbReference type="NCBI Taxonomy" id="1276110"/>
    <lineage>
        <taxon>Bacteria</taxon>
        <taxon>Bacillati</taxon>
        <taxon>Bacillota</taxon>
        <taxon>Bacilli</taxon>
        <taxon>Bacillales</taxon>
        <taxon>Paenibacillaceae</taxon>
        <taxon>Paenibacillus</taxon>
    </lineage>
</organism>
<dbReference type="InterPro" id="IPR002508">
    <property type="entry name" value="MurNAc-LAA_cat"/>
</dbReference>
<reference evidence="3 4" key="1">
    <citation type="submission" date="2018-09" db="EMBL/GenBank/DDBJ databases">
        <title>Paenibacillus aracenensis nov. sp. isolated from a cave in southern Spain.</title>
        <authorList>
            <person name="Jurado V."/>
            <person name="Gutierrez-Patricio S."/>
            <person name="Gonzalez-Pimentel J.L."/>
            <person name="Miller A.Z."/>
            <person name="Laiz L."/>
            <person name="Saiz-Jimenez C."/>
        </authorList>
    </citation>
    <scope>NUCLEOTIDE SEQUENCE [LARGE SCALE GENOMIC DNA]</scope>
    <source>
        <strain evidence="3 4">JCM 19203</strain>
    </source>
</reference>
<feature type="domain" description="SLH" evidence="2">
    <location>
        <begin position="422"/>
        <end position="484"/>
    </location>
</feature>
<dbReference type="EMBL" id="QXQB01000001">
    <property type="protein sequence ID" value="RJX40854.1"/>
    <property type="molecule type" value="Genomic_DNA"/>
</dbReference>
<dbReference type="Pfam" id="PF00395">
    <property type="entry name" value="SLH"/>
    <property type="match status" value="1"/>
</dbReference>
<proteinExistence type="predicted"/>
<evidence type="ECO:0000256" key="1">
    <source>
        <dbReference type="ARBA" id="ARBA00022801"/>
    </source>
</evidence>
<dbReference type="InterPro" id="IPR018711">
    <property type="entry name" value="NAGPA"/>
</dbReference>
<dbReference type="InterPro" id="IPR050695">
    <property type="entry name" value="N-acetylmuramoyl_amidase_3"/>
</dbReference>
<protein>
    <recommendedName>
        <fullName evidence="2">SLH domain-containing protein</fullName>
    </recommendedName>
</protein>